<sequence>MSARNATRLEQLANDENVPLNLRRTVQENTQAVMTESSSAASGDTKRVRVPRGVLTEVAQFGRSIKDNSLTLDGLLQGSNVYISPPPKYERPKELDESLARITRMQEEREYARMSQPANPYTLNPSRMANQSHWSSEEERAAWRSTREQISVIVNIALSIGAVATATWWAAGNASPIWVGRCD</sequence>
<dbReference type="GO" id="GO:0005789">
    <property type="term" value="C:endoplasmic reticulum membrane"/>
    <property type="evidence" value="ECO:0007669"/>
    <property type="project" value="UniProtKB-SubCell"/>
</dbReference>
<keyword evidence="3" id="KW-0256">Endoplasmic reticulum</keyword>
<gene>
    <name evidence="7" type="ORF">MPSI1_001063</name>
</gene>
<evidence type="ECO:0000256" key="1">
    <source>
        <dbReference type="ARBA" id="ARBA00004477"/>
    </source>
</evidence>
<evidence type="ECO:0000256" key="6">
    <source>
        <dbReference type="SAM" id="Phobius"/>
    </source>
</evidence>
<name>A0AAF0JDI1_9BASI</name>
<evidence type="ECO:0000256" key="3">
    <source>
        <dbReference type="ARBA" id="ARBA00022824"/>
    </source>
</evidence>
<dbReference type="Pfam" id="PF11712">
    <property type="entry name" value="Vma12"/>
    <property type="match status" value="1"/>
</dbReference>
<dbReference type="InterPro" id="IPR021013">
    <property type="entry name" value="ATPase_Vma12"/>
</dbReference>
<comment type="subcellular location">
    <subcellularLocation>
        <location evidence="1">Endoplasmic reticulum membrane</location>
        <topology evidence="1">Multi-pass membrane protein</topology>
    </subcellularLocation>
</comment>
<dbReference type="EMBL" id="CP118375">
    <property type="protein sequence ID" value="WFD42419.1"/>
    <property type="molecule type" value="Genomic_DNA"/>
</dbReference>
<accession>A0AAF0JDI1</accession>
<dbReference type="AlphaFoldDB" id="A0AAF0JDI1"/>
<evidence type="ECO:0000313" key="7">
    <source>
        <dbReference type="EMBL" id="WFD42419.1"/>
    </source>
</evidence>
<keyword evidence="2 6" id="KW-0812">Transmembrane</keyword>
<evidence type="ECO:0000256" key="4">
    <source>
        <dbReference type="ARBA" id="ARBA00022989"/>
    </source>
</evidence>
<evidence type="ECO:0000313" key="8">
    <source>
        <dbReference type="Proteomes" id="UP001214628"/>
    </source>
</evidence>
<dbReference type="PANTHER" id="PTHR31394:SF1">
    <property type="entry name" value="TRANSMEMBRANE PROTEIN 199"/>
    <property type="match status" value="1"/>
</dbReference>
<dbReference type="Proteomes" id="UP001214628">
    <property type="component" value="Chromosome 1"/>
</dbReference>
<feature type="transmembrane region" description="Helical" evidence="6">
    <location>
        <begin position="150"/>
        <end position="171"/>
    </location>
</feature>
<reference evidence="7" key="1">
    <citation type="submission" date="2023-02" db="EMBL/GenBank/DDBJ databases">
        <title>Mating type loci evolution in Malassezia.</title>
        <authorList>
            <person name="Coelho M.A."/>
        </authorList>
    </citation>
    <scope>NUCLEOTIDE SEQUENCE</scope>
    <source>
        <strain evidence="7">CBS 14136</strain>
    </source>
</reference>
<dbReference type="GO" id="GO:0070072">
    <property type="term" value="P:vacuolar proton-transporting V-type ATPase complex assembly"/>
    <property type="evidence" value="ECO:0007669"/>
    <property type="project" value="InterPro"/>
</dbReference>
<keyword evidence="5 6" id="KW-0472">Membrane</keyword>
<protein>
    <submittedName>
        <fullName evidence="7">Uncharacterized protein</fullName>
    </submittedName>
</protein>
<dbReference type="PANTHER" id="PTHR31394">
    <property type="entry name" value="TRANSMEMBRANE PROTEIN 199"/>
    <property type="match status" value="1"/>
</dbReference>
<keyword evidence="8" id="KW-1185">Reference proteome</keyword>
<keyword evidence="4 6" id="KW-1133">Transmembrane helix</keyword>
<evidence type="ECO:0000256" key="2">
    <source>
        <dbReference type="ARBA" id="ARBA00022692"/>
    </source>
</evidence>
<proteinExistence type="predicted"/>
<evidence type="ECO:0000256" key="5">
    <source>
        <dbReference type="ARBA" id="ARBA00023136"/>
    </source>
</evidence>
<organism evidence="7 8">
    <name type="scientific">Malassezia psittaci</name>
    <dbReference type="NCBI Taxonomy" id="1821823"/>
    <lineage>
        <taxon>Eukaryota</taxon>
        <taxon>Fungi</taxon>
        <taxon>Dikarya</taxon>
        <taxon>Basidiomycota</taxon>
        <taxon>Ustilaginomycotina</taxon>
        <taxon>Malasseziomycetes</taxon>
        <taxon>Malasseziales</taxon>
        <taxon>Malasseziaceae</taxon>
        <taxon>Malassezia</taxon>
    </lineage>
</organism>